<dbReference type="AlphaFoldDB" id="M7NV71"/>
<dbReference type="GO" id="GO:0004077">
    <property type="term" value="F:biotin--[biotin carboxyl-carrier protein] ligase activity"/>
    <property type="evidence" value="ECO:0007669"/>
    <property type="project" value="InterPro"/>
</dbReference>
<organism evidence="3 4">
    <name type="scientific">Cesiribacter andamanensis AMV16</name>
    <dbReference type="NCBI Taxonomy" id="1279009"/>
    <lineage>
        <taxon>Bacteria</taxon>
        <taxon>Pseudomonadati</taxon>
        <taxon>Bacteroidota</taxon>
        <taxon>Cytophagia</taxon>
        <taxon>Cytophagales</taxon>
        <taxon>Cesiribacteraceae</taxon>
        <taxon>Cesiribacter</taxon>
    </lineage>
</organism>
<evidence type="ECO:0000256" key="1">
    <source>
        <dbReference type="ARBA" id="ARBA00022598"/>
    </source>
</evidence>
<comment type="caution">
    <text evidence="3">The sequence shown here is derived from an EMBL/GenBank/DDBJ whole genome shotgun (WGS) entry which is preliminary data.</text>
</comment>
<dbReference type="Gene3D" id="3.30.930.10">
    <property type="entry name" value="Bira Bifunctional Protein, Domain 2"/>
    <property type="match status" value="1"/>
</dbReference>
<evidence type="ECO:0000313" key="3">
    <source>
        <dbReference type="EMBL" id="EMR02354.1"/>
    </source>
</evidence>
<dbReference type="STRING" id="1279009.ADICEAN_02503"/>
<dbReference type="PROSITE" id="PS51733">
    <property type="entry name" value="BPL_LPL_CATALYTIC"/>
    <property type="match status" value="1"/>
</dbReference>
<feature type="domain" description="BPL/LPL catalytic" evidence="2">
    <location>
        <begin position="22"/>
        <end position="151"/>
    </location>
</feature>
<dbReference type="PATRIC" id="fig|1279009.4.peg.2537"/>
<dbReference type="CDD" id="cd16442">
    <property type="entry name" value="BPL"/>
    <property type="match status" value="1"/>
</dbReference>
<dbReference type="InterPro" id="IPR004143">
    <property type="entry name" value="BPL_LPL_catalytic"/>
</dbReference>
<gene>
    <name evidence="3" type="primary">birA</name>
    <name evidence="3" type="ORF">ADICEAN_02503</name>
</gene>
<dbReference type="eggNOG" id="COG0340">
    <property type="taxonomic scope" value="Bacteria"/>
</dbReference>
<proteinExistence type="predicted"/>
<dbReference type="SUPFAM" id="SSF55681">
    <property type="entry name" value="Class II aaRS and biotin synthetases"/>
    <property type="match status" value="1"/>
</dbReference>
<accession>M7NV71</accession>
<dbReference type="InterPro" id="IPR045864">
    <property type="entry name" value="aa-tRNA-synth_II/BPL/LPL"/>
</dbReference>
<evidence type="ECO:0000259" key="2">
    <source>
        <dbReference type="PROSITE" id="PS51733"/>
    </source>
</evidence>
<dbReference type="InterPro" id="IPR004408">
    <property type="entry name" value="Biotin_CoA_COase_ligase"/>
</dbReference>
<dbReference type="Pfam" id="PF03099">
    <property type="entry name" value="BPL_LplA_LipB"/>
    <property type="match status" value="1"/>
</dbReference>
<dbReference type="PANTHER" id="PTHR12835">
    <property type="entry name" value="BIOTIN PROTEIN LIGASE"/>
    <property type="match status" value="1"/>
</dbReference>
<keyword evidence="1" id="KW-0436">Ligase</keyword>
<dbReference type="NCBIfam" id="TIGR00121">
    <property type="entry name" value="birA_ligase"/>
    <property type="match status" value="1"/>
</dbReference>
<dbReference type="PANTHER" id="PTHR12835:SF5">
    <property type="entry name" value="BIOTIN--PROTEIN LIGASE"/>
    <property type="match status" value="1"/>
</dbReference>
<reference evidence="3 4" key="1">
    <citation type="journal article" date="2013" name="Genome Announc.">
        <title>Draft Genome Sequence of Cesiribacter andamanensis Strain AMV16T, Isolated from a Soil Sample from a Mud Volcano in the Andaman Islands, India.</title>
        <authorList>
            <person name="Shivaji S."/>
            <person name="Ara S."/>
            <person name="Begum Z."/>
            <person name="Srinivas T.N."/>
            <person name="Singh A."/>
            <person name="Kumar Pinnaka A."/>
        </authorList>
    </citation>
    <scope>NUCLEOTIDE SEQUENCE [LARGE SCALE GENOMIC DNA]</scope>
    <source>
        <strain evidence="3 4">AMV16</strain>
    </source>
</reference>
<dbReference type="Proteomes" id="UP000011910">
    <property type="component" value="Unassembled WGS sequence"/>
</dbReference>
<sequence length="151" mass="16702">MLVKLLLKLRNSLYNSPADTLFIGSSIIYLPECHSTNTAALHLLENESLPEGAVLITDKQTAGRGQRGNNWEASPGQNLTFSVVLRPRFLPIRDQFLLTISISLAIYDLLTDLQVPALSIKWPNDLYCGTKKIGGILIESSLKTHKWSGVL</sequence>
<keyword evidence="4" id="KW-1185">Reference proteome</keyword>
<dbReference type="GO" id="GO:0005737">
    <property type="term" value="C:cytoplasm"/>
    <property type="evidence" value="ECO:0007669"/>
    <property type="project" value="TreeGrafter"/>
</dbReference>
<evidence type="ECO:0000313" key="4">
    <source>
        <dbReference type="Proteomes" id="UP000011910"/>
    </source>
</evidence>
<name>M7NV71_9BACT</name>
<dbReference type="EMBL" id="AODQ01000061">
    <property type="protein sequence ID" value="EMR02354.1"/>
    <property type="molecule type" value="Genomic_DNA"/>
</dbReference>
<protein>
    <submittedName>
        <fullName evidence="3">Bifunctional protein BirA</fullName>
    </submittedName>
</protein>